<evidence type="ECO:0000313" key="3">
    <source>
        <dbReference type="EMBL" id="TWI67742.1"/>
    </source>
</evidence>
<keyword evidence="2" id="KW-0732">Signal</keyword>
<dbReference type="InterPro" id="IPR010905">
    <property type="entry name" value="Glyco_hydro_88"/>
</dbReference>
<dbReference type="Gene3D" id="1.50.10.10">
    <property type="match status" value="1"/>
</dbReference>
<gene>
    <name evidence="3" type="ORF">IP91_01861</name>
</gene>
<dbReference type="InterPro" id="IPR052043">
    <property type="entry name" value="PolySaccharide_Degr_Enz"/>
</dbReference>
<dbReference type="PANTHER" id="PTHR33886:SF8">
    <property type="entry name" value="UNSATURATED RHAMNOGALACTURONAN HYDROLASE (EUROFUNG)"/>
    <property type="match status" value="1"/>
</dbReference>
<evidence type="ECO:0000313" key="4">
    <source>
        <dbReference type="Proteomes" id="UP000318431"/>
    </source>
</evidence>
<organism evidence="3 4">
    <name type="scientific">Pseudoduganella lurida</name>
    <dbReference type="NCBI Taxonomy" id="1036180"/>
    <lineage>
        <taxon>Bacteria</taxon>
        <taxon>Pseudomonadati</taxon>
        <taxon>Pseudomonadota</taxon>
        <taxon>Betaproteobacteria</taxon>
        <taxon>Burkholderiales</taxon>
        <taxon>Oxalobacteraceae</taxon>
        <taxon>Telluria group</taxon>
        <taxon>Pseudoduganella</taxon>
    </lineage>
</organism>
<feature type="signal peptide" evidence="2">
    <location>
        <begin position="1"/>
        <end position="26"/>
    </location>
</feature>
<evidence type="ECO:0000256" key="2">
    <source>
        <dbReference type="SAM" id="SignalP"/>
    </source>
</evidence>
<dbReference type="RefSeq" id="WP_199754552.1">
    <property type="nucleotide sequence ID" value="NZ_VLLB01000002.1"/>
</dbReference>
<proteinExistence type="predicted"/>
<accession>A0A562RFB3</accession>
<dbReference type="GO" id="GO:0016787">
    <property type="term" value="F:hydrolase activity"/>
    <property type="evidence" value="ECO:0007669"/>
    <property type="project" value="UniProtKB-KW"/>
</dbReference>
<dbReference type="Pfam" id="PF07470">
    <property type="entry name" value="Glyco_hydro_88"/>
    <property type="match status" value="1"/>
</dbReference>
<keyword evidence="1 3" id="KW-0378">Hydrolase</keyword>
<keyword evidence="4" id="KW-1185">Reference proteome</keyword>
<sequence length="395" mass="44801">MKRRIICGIVAAACALAGCATDTTTAQGGAPQAAPVAGKPAAKAGRAEVIAAMNKVNTYWQKTTPSKEWAFWNVATYHTGNIEAYKVTRDEAALRYTKDWAEHNRWIGARSTDKSKWKYTYGETEDHVLFGDWQTSFQVYAELYKLDPNPAKIARAREVMEYQMGTPNKDYWWWADGLYMAMPVMTKLYNITGNKQYLAKMHEYYAYSKTIMYDREEKLFYRDARYVYPQHKSSNGKKDFWSRGDGWVFAALARVLEELPKDDPYRAEYVQDFRDMAVALKRSQQAEGYWTRSLIDPAHTPGPETSGTAFFTYGFLWGVNSGLLDRAEYLPVAQRGWQYLTTVAVQPDGRLGYVQPIGDRAIPGQVVDKNSTAHFGVGAFLLAGAEYVRLIDKGN</sequence>
<dbReference type="Proteomes" id="UP000318431">
    <property type="component" value="Unassembled WGS sequence"/>
</dbReference>
<dbReference type="PANTHER" id="PTHR33886">
    <property type="entry name" value="UNSATURATED RHAMNOGALACTURONAN HYDROLASE (EUROFUNG)"/>
    <property type="match status" value="1"/>
</dbReference>
<dbReference type="AlphaFoldDB" id="A0A562RFB3"/>
<dbReference type="SUPFAM" id="SSF48208">
    <property type="entry name" value="Six-hairpin glycosidases"/>
    <property type="match status" value="1"/>
</dbReference>
<protein>
    <submittedName>
        <fullName evidence="3">Rhamnogalacturonyl hydrolase YesR</fullName>
    </submittedName>
</protein>
<dbReference type="PROSITE" id="PS51257">
    <property type="entry name" value="PROKAR_LIPOPROTEIN"/>
    <property type="match status" value="1"/>
</dbReference>
<feature type="chain" id="PRO_5022137868" evidence="2">
    <location>
        <begin position="27"/>
        <end position="395"/>
    </location>
</feature>
<dbReference type="EMBL" id="VLLB01000002">
    <property type="protein sequence ID" value="TWI67742.1"/>
    <property type="molecule type" value="Genomic_DNA"/>
</dbReference>
<dbReference type="GO" id="GO:0005975">
    <property type="term" value="P:carbohydrate metabolic process"/>
    <property type="evidence" value="ECO:0007669"/>
    <property type="project" value="InterPro"/>
</dbReference>
<reference evidence="3 4" key="1">
    <citation type="journal article" date="2015" name="Stand. Genomic Sci.">
        <title>Genomic Encyclopedia of Bacterial and Archaeal Type Strains, Phase III: the genomes of soil and plant-associated and newly described type strains.</title>
        <authorList>
            <person name="Whitman W.B."/>
            <person name="Woyke T."/>
            <person name="Klenk H.P."/>
            <person name="Zhou Y."/>
            <person name="Lilburn T.G."/>
            <person name="Beck B.J."/>
            <person name="De Vos P."/>
            <person name="Vandamme P."/>
            <person name="Eisen J.A."/>
            <person name="Garrity G."/>
            <person name="Hugenholtz P."/>
            <person name="Kyrpides N.C."/>
        </authorList>
    </citation>
    <scope>NUCLEOTIDE SEQUENCE [LARGE SCALE GENOMIC DNA]</scope>
    <source>
        <strain evidence="3 4">CGMCC 1.10822</strain>
    </source>
</reference>
<dbReference type="InterPro" id="IPR012341">
    <property type="entry name" value="6hp_glycosidase-like_sf"/>
</dbReference>
<evidence type="ECO:0000256" key="1">
    <source>
        <dbReference type="ARBA" id="ARBA00022801"/>
    </source>
</evidence>
<comment type="caution">
    <text evidence="3">The sequence shown here is derived from an EMBL/GenBank/DDBJ whole genome shotgun (WGS) entry which is preliminary data.</text>
</comment>
<name>A0A562RFB3_9BURK</name>
<dbReference type="InterPro" id="IPR008928">
    <property type="entry name" value="6-hairpin_glycosidase_sf"/>
</dbReference>